<evidence type="ECO:0000256" key="5">
    <source>
        <dbReference type="ARBA" id="ARBA00022448"/>
    </source>
</evidence>
<dbReference type="NCBIfam" id="TIGR01528">
    <property type="entry name" value="NMN_trans_PnuC"/>
    <property type="match status" value="1"/>
</dbReference>
<evidence type="ECO:0000313" key="12">
    <source>
        <dbReference type="Proteomes" id="UP001169760"/>
    </source>
</evidence>
<proteinExistence type="inferred from homology"/>
<feature type="transmembrane region" description="Helical" evidence="10">
    <location>
        <begin position="102"/>
        <end position="120"/>
    </location>
</feature>
<evidence type="ECO:0000256" key="4">
    <source>
        <dbReference type="ARBA" id="ARBA00017522"/>
    </source>
</evidence>
<dbReference type="GO" id="GO:0034257">
    <property type="term" value="F:nicotinamide riboside transmembrane transporter activity"/>
    <property type="evidence" value="ECO:0007669"/>
    <property type="project" value="InterPro"/>
</dbReference>
<dbReference type="PANTHER" id="PTHR36122">
    <property type="entry name" value="NICOTINAMIDE RIBOSIDE TRANSPORTER PNUC"/>
    <property type="match status" value="1"/>
</dbReference>
<dbReference type="InterPro" id="IPR006419">
    <property type="entry name" value="NMN_transpt_PnuC"/>
</dbReference>
<organism evidence="11 12">
    <name type="scientific">Saccharophagus degradans</name>
    <dbReference type="NCBI Taxonomy" id="86304"/>
    <lineage>
        <taxon>Bacteria</taxon>
        <taxon>Pseudomonadati</taxon>
        <taxon>Pseudomonadota</taxon>
        <taxon>Gammaproteobacteria</taxon>
        <taxon>Cellvibrionales</taxon>
        <taxon>Cellvibrionaceae</taxon>
        <taxon>Saccharophagus</taxon>
    </lineage>
</organism>
<sequence length="208" mass="23513">MTDFFNQAITGLLLQSPIEHIAVGLGLAYLILIMRQNVWGWPCALISTALFTYVFWDVSLFMESLLNVYYMGMAVYGFWNWNRASADQPTLPIITWPLKTHALALGAIFILSGASGYYLTTNTTAAWPYLDSFTTWGAVITTYMVAQKVFENWLYWLVIDAVALYLYIDRGLYPTALLMAVYLILVVVGLITWARLLQQQESPASNHA</sequence>
<accession>A0AAW7XA99</accession>
<keyword evidence="6" id="KW-1003">Cell membrane</keyword>
<feature type="transmembrane region" description="Helical" evidence="10">
    <location>
        <begin position="174"/>
        <end position="194"/>
    </location>
</feature>
<feature type="transmembrane region" description="Helical" evidence="10">
    <location>
        <begin position="62"/>
        <end position="81"/>
    </location>
</feature>
<comment type="similarity">
    <text evidence="3">Belongs to the nicotinamide ribonucleoside (NR) uptake permease (TC 4.B.1) family.</text>
</comment>
<evidence type="ECO:0000256" key="8">
    <source>
        <dbReference type="ARBA" id="ARBA00022989"/>
    </source>
</evidence>
<dbReference type="Pfam" id="PF04973">
    <property type="entry name" value="NMN_transporter"/>
    <property type="match status" value="1"/>
</dbReference>
<comment type="function">
    <text evidence="1">Required for nicotinamide riboside transport across the inner membrane.</text>
</comment>
<reference evidence="11" key="1">
    <citation type="submission" date="2023-07" db="EMBL/GenBank/DDBJ databases">
        <title>Genome content predicts the carbon catabolic preferences of heterotrophic bacteria.</title>
        <authorList>
            <person name="Gralka M."/>
        </authorList>
    </citation>
    <scope>NUCLEOTIDE SEQUENCE</scope>
    <source>
        <strain evidence="11">I3M17_2</strain>
    </source>
</reference>
<keyword evidence="9 10" id="KW-0472">Membrane</keyword>
<dbReference type="EMBL" id="JAUOPB010000014">
    <property type="protein sequence ID" value="MDO6424344.1"/>
    <property type="molecule type" value="Genomic_DNA"/>
</dbReference>
<dbReference type="PANTHER" id="PTHR36122:SF2">
    <property type="entry name" value="NICOTINAMIDE RIBOSIDE TRANSPORTER PNUC"/>
    <property type="match status" value="1"/>
</dbReference>
<dbReference type="AlphaFoldDB" id="A0AAW7XA99"/>
<keyword evidence="5" id="KW-0813">Transport</keyword>
<keyword evidence="7 10" id="KW-0812">Transmembrane</keyword>
<evidence type="ECO:0000313" key="11">
    <source>
        <dbReference type="EMBL" id="MDO6424344.1"/>
    </source>
</evidence>
<keyword evidence="8 10" id="KW-1133">Transmembrane helix</keyword>
<evidence type="ECO:0000256" key="6">
    <source>
        <dbReference type="ARBA" id="ARBA00022475"/>
    </source>
</evidence>
<dbReference type="RefSeq" id="WP_216064613.1">
    <property type="nucleotide sequence ID" value="NZ_JAHKPP010000031.1"/>
</dbReference>
<evidence type="ECO:0000256" key="2">
    <source>
        <dbReference type="ARBA" id="ARBA00004651"/>
    </source>
</evidence>
<evidence type="ECO:0000256" key="9">
    <source>
        <dbReference type="ARBA" id="ARBA00023136"/>
    </source>
</evidence>
<feature type="transmembrane region" description="Helical" evidence="10">
    <location>
        <begin position="39"/>
        <end position="56"/>
    </location>
</feature>
<feature type="transmembrane region" description="Helical" evidence="10">
    <location>
        <begin position="12"/>
        <end position="32"/>
    </location>
</feature>
<evidence type="ECO:0000256" key="3">
    <source>
        <dbReference type="ARBA" id="ARBA00006669"/>
    </source>
</evidence>
<evidence type="ECO:0000256" key="10">
    <source>
        <dbReference type="SAM" id="Phobius"/>
    </source>
</evidence>
<gene>
    <name evidence="11" type="primary">pnuC</name>
    <name evidence="11" type="ORF">Q4521_17800</name>
</gene>
<evidence type="ECO:0000256" key="1">
    <source>
        <dbReference type="ARBA" id="ARBA00002672"/>
    </source>
</evidence>
<comment type="subcellular location">
    <subcellularLocation>
        <location evidence="2">Cell membrane</location>
        <topology evidence="2">Multi-pass membrane protein</topology>
    </subcellularLocation>
</comment>
<protein>
    <recommendedName>
        <fullName evidence="4">Nicotinamide riboside transporter PnuC</fullName>
    </recommendedName>
</protein>
<dbReference type="Proteomes" id="UP001169760">
    <property type="component" value="Unassembled WGS sequence"/>
</dbReference>
<comment type="caution">
    <text evidence="11">The sequence shown here is derived from an EMBL/GenBank/DDBJ whole genome shotgun (WGS) entry which is preliminary data.</text>
</comment>
<name>A0AAW7XA99_9GAMM</name>
<dbReference type="GO" id="GO:0005886">
    <property type="term" value="C:plasma membrane"/>
    <property type="evidence" value="ECO:0007669"/>
    <property type="project" value="UniProtKB-SubCell"/>
</dbReference>
<evidence type="ECO:0000256" key="7">
    <source>
        <dbReference type="ARBA" id="ARBA00022692"/>
    </source>
</evidence>